<dbReference type="EMBL" id="CM055098">
    <property type="protein sequence ID" value="KAJ7550347.1"/>
    <property type="molecule type" value="Genomic_DNA"/>
</dbReference>
<dbReference type="Proteomes" id="UP001162992">
    <property type="component" value="Chromosome 7"/>
</dbReference>
<name>A0ACC2D7T8_DIPCM</name>
<protein>
    <submittedName>
        <fullName evidence="1">Uncharacterized protein</fullName>
    </submittedName>
</protein>
<keyword evidence="2" id="KW-1185">Reference proteome</keyword>
<comment type="caution">
    <text evidence="1">The sequence shown here is derived from an EMBL/GenBank/DDBJ whole genome shotgun (WGS) entry which is preliminary data.</text>
</comment>
<proteinExistence type="predicted"/>
<evidence type="ECO:0000313" key="2">
    <source>
        <dbReference type="Proteomes" id="UP001162992"/>
    </source>
</evidence>
<evidence type="ECO:0000313" key="1">
    <source>
        <dbReference type="EMBL" id="KAJ7550347.1"/>
    </source>
</evidence>
<sequence>MDDCNTSALHHEHRTRSLGRSADSANGVSVRSSKSLSRNAGSSRTGSVSFNKCSSGRFSKSSGTVRSNHWEEDQYFGEDFAKASSGNHSDGVYDRFGSANASGYDDVFGGPPKYASPNFKTQPSMYEEIFRMPPKVLSASKLSDLPVFDPPSYSNDEVFGGASVFKGSAAAAGVRYEDIFGGGLPIGPTHVGATELFGTLETRSFGKLHRSLRRKSLNSVLQKKEDKTQQPADCKSEQIGSNISSSSSTVSFNDVNVLLRPERSSERASNQISRNGVIQRDSTKGSTHHSCKGPGAAFIQTRSSAPAKENSREAHVTELPKVNLLRKSDSSLTRDWLESDDAVLQRHKESKHEKHSAKGERTLLSPKVDDSTCRDEHFISLESTKRKTQRDKREETWLTVDKLKLMTNPTVSPPPARSPPSHHRIPSSVTATDSESYLPGGNAEFYRNGQVRSFAGANQQTSFYEHVHGSNHPLPARSKTSVAGATYVVGGEELTTENTSAVNLHSKKSHGSTPYSRLTTTDTLQQREEDAKLAEVGKENEEEEYASVDGSVSSYEEVQISSNLSSEIFTSDNLQQAEDLTRLADTSEERQTEQLRRENGVPHKGKDREVVERNAKSVQEATSWGEKAREAPAKEKHTDERERKEGTASVREKHREKREQKRSELLEEREKQAKDAKDYLANVTHTKAVVDIQRKENGAMEEGKKGTYRTEKASRIQELERRAIVDALERREKEVREERERERLRRESELERQREREREREKDRMEVERATKEAKEKAAFEAQAMLERLAFDARERAERAAMDRTPAEARVRATSERADRATVERVAAEARARAERVALERVQAEARGRRGERTAVERDSTDVCERGDRATAENLASGREYSWRKTISTAEVSYKTNVRASSAPRPRYGMSDFVFGKGFTNGEARNTTGVSSVLKNVSSTITADDSRSFSASNFPEVEGETAERRQGRWERHQRTLERAAKALAEKNQRDLEVQQEQAEKHRIAGMLDAEIRRWSAGKQGNLRALLSTLQNVLWRESGWQPVSLTDLISPAAVKKAYRKATLCVHPDKVQQKGASVQQKYTAEKVFDLLKEAWNKFNLEEQC</sequence>
<reference evidence="2" key="1">
    <citation type="journal article" date="2024" name="Proc. Natl. Acad. Sci. U.S.A.">
        <title>Extraordinary preservation of gene collinearity over three hundred million years revealed in homosporous lycophytes.</title>
        <authorList>
            <person name="Li C."/>
            <person name="Wickell D."/>
            <person name="Kuo L.Y."/>
            <person name="Chen X."/>
            <person name="Nie B."/>
            <person name="Liao X."/>
            <person name="Peng D."/>
            <person name="Ji J."/>
            <person name="Jenkins J."/>
            <person name="Williams M."/>
            <person name="Shu S."/>
            <person name="Plott C."/>
            <person name="Barry K."/>
            <person name="Rajasekar S."/>
            <person name="Grimwood J."/>
            <person name="Han X."/>
            <person name="Sun S."/>
            <person name="Hou Z."/>
            <person name="He W."/>
            <person name="Dai G."/>
            <person name="Sun C."/>
            <person name="Schmutz J."/>
            <person name="Leebens-Mack J.H."/>
            <person name="Li F.W."/>
            <person name="Wang L."/>
        </authorList>
    </citation>
    <scope>NUCLEOTIDE SEQUENCE [LARGE SCALE GENOMIC DNA]</scope>
    <source>
        <strain evidence="2">cv. PW_Plant_1</strain>
    </source>
</reference>
<accession>A0ACC2D7T8</accession>
<gene>
    <name evidence="1" type="ORF">O6H91_07G096300</name>
</gene>
<organism evidence="1 2">
    <name type="scientific">Diphasiastrum complanatum</name>
    <name type="common">Issler's clubmoss</name>
    <name type="synonym">Lycopodium complanatum</name>
    <dbReference type="NCBI Taxonomy" id="34168"/>
    <lineage>
        <taxon>Eukaryota</taxon>
        <taxon>Viridiplantae</taxon>
        <taxon>Streptophyta</taxon>
        <taxon>Embryophyta</taxon>
        <taxon>Tracheophyta</taxon>
        <taxon>Lycopodiopsida</taxon>
        <taxon>Lycopodiales</taxon>
        <taxon>Lycopodiaceae</taxon>
        <taxon>Lycopodioideae</taxon>
        <taxon>Diphasiastrum</taxon>
    </lineage>
</organism>